<feature type="chain" id="PRO_5003175580" description="GH18 domain-containing protein" evidence="5">
    <location>
        <begin position="18"/>
        <end position="378"/>
    </location>
</feature>
<dbReference type="InterPro" id="IPR011583">
    <property type="entry name" value="Chitinase_II/V-like_cat"/>
</dbReference>
<dbReference type="GO" id="GO:0008061">
    <property type="term" value="F:chitin binding"/>
    <property type="evidence" value="ECO:0007669"/>
    <property type="project" value="InterPro"/>
</dbReference>
<reference evidence="7" key="1">
    <citation type="submission" date="2007-07" db="EMBL/GenBank/DDBJ databases">
        <title>PCAP assembly of the Caenorhabditis remanei genome.</title>
        <authorList>
            <consortium name="The Caenorhabditis remanei Sequencing Consortium"/>
            <person name="Wilson R.K."/>
        </authorList>
    </citation>
    <scope>NUCLEOTIDE SEQUENCE [LARGE SCALE GENOMIC DNA]</scope>
    <source>
        <strain evidence="7">PB4641</strain>
    </source>
</reference>
<keyword evidence="1 3" id="KW-0378">Hydrolase</keyword>
<dbReference type="OrthoDB" id="76388at2759"/>
<dbReference type="PANTHER" id="PTHR11177">
    <property type="entry name" value="CHITINASE"/>
    <property type="match status" value="1"/>
</dbReference>
<dbReference type="eggNOG" id="KOG2806">
    <property type="taxonomic scope" value="Eukaryota"/>
</dbReference>
<dbReference type="AlphaFoldDB" id="E3LX36"/>
<dbReference type="GO" id="GO:0006032">
    <property type="term" value="P:chitin catabolic process"/>
    <property type="evidence" value="ECO:0007669"/>
    <property type="project" value="TreeGrafter"/>
</dbReference>
<dbReference type="EMBL" id="DS268417">
    <property type="protein sequence ID" value="EFO83639.1"/>
    <property type="molecule type" value="Genomic_DNA"/>
</dbReference>
<dbReference type="InterPro" id="IPR001579">
    <property type="entry name" value="Glyco_hydro_18_chit_AS"/>
</dbReference>
<dbReference type="Gene3D" id="3.10.50.10">
    <property type="match status" value="1"/>
</dbReference>
<dbReference type="GO" id="GO:0005975">
    <property type="term" value="P:carbohydrate metabolic process"/>
    <property type="evidence" value="ECO:0007669"/>
    <property type="project" value="InterPro"/>
</dbReference>
<evidence type="ECO:0000313" key="8">
    <source>
        <dbReference type="Proteomes" id="UP000008281"/>
    </source>
</evidence>
<dbReference type="Gene3D" id="3.20.20.80">
    <property type="entry name" value="Glycosidases"/>
    <property type="match status" value="1"/>
</dbReference>
<proteinExistence type="inferred from homology"/>
<dbReference type="OMA" id="WEFPSWS"/>
<dbReference type="PROSITE" id="PS51910">
    <property type="entry name" value="GH18_2"/>
    <property type="match status" value="1"/>
</dbReference>
<dbReference type="InterPro" id="IPR050314">
    <property type="entry name" value="Glycosyl_Hydrlase_18"/>
</dbReference>
<dbReference type="InterPro" id="IPR017853">
    <property type="entry name" value="GH"/>
</dbReference>
<name>E3LX36_CAERE</name>
<dbReference type="Pfam" id="PF00704">
    <property type="entry name" value="Glyco_hydro_18"/>
    <property type="match status" value="1"/>
</dbReference>
<keyword evidence="2 3" id="KW-0326">Glycosidase</keyword>
<keyword evidence="8" id="KW-1185">Reference proteome</keyword>
<dbReference type="SUPFAM" id="SSF54556">
    <property type="entry name" value="Chitinase insertion domain"/>
    <property type="match status" value="1"/>
</dbReference>
<gene>
    <name evidence="7" type="ORF">CRE_02808</name>
</gene>
<dbReference type="SMART" id="SM00636">
    <property type="entry name" value="Glyco_18"/>
    <property type="match status" value="1"/>
</dbReference>
<dbReference type="KEGG" id="crq:GCK72_011015"/>
<dbReference type="STRING" id="31234.E3LX36"/>
<keyword evidence="5" id="KW-0732">Signal</keyword>
<organism evidence="8">
    <name type="scientific">Caenorhabditis remanei</name>
    <name type="common">Caenorhabditis vulgaris</name>
    <dbReference type="NCBI Taxonomy" id="31234"/>
    <lineage>
        <taxon>Eukaryota</taxon>
        <taxon>Metazoa</taxon>
        <taxon>Ecdysozoa</taxon>
        <taxon>Nematoda</taxon>
        <taxon>Chromadorea</taxon>
        <taxon>Rhabditida</taxon>
        <taxon>Rhabditina</taxon>
        <taxon>Rhabditomorpha</taxon>
        <taxon>Rhabditoidea</taxon>
        <taxon>Rhabditidae</taxon>
        <taxon>Peloderinae</taxon>
        <taxon>Caenorhabditis</taxon>
    </lineage>
</organism>
<dbReference type="SUPFAM" id="SSF51445">
    <property type="entry name" value="(Trans)glycosidases"/>
    <property type="match status" value="1"/>
</dbReference>
<dbReference type="InParanoid" id="E3LX36"/>
<protein>
    <recommendedName>
        <fullName evidence="6">GH18 domain-containing protein</fullName>
    </recommendedName>
</protein>
<dbReference type="GO" id="GO:0005576">
    <property type="term" value="C:extracellular region"/>
    <property type="evidence" value="ECO:0007669"/>
    <property type="project" value="TreeGrafter"/>
</dbReference>
<dbReference type="PROSITE" id="PS01095">
    <property type="entry name" value="GH18_1"/>
    <property type="match status" value="1"/>
</dbReference>
<dbReference type="CTD" id="9811141"/>
<dbReference type="GO" id="GO:0004568">
    <property type="term" value="F:chitinase activity"/>
    <property type="evidence" value="ECO:0007669"/>
    <property type="project" value="TreeGrafter"/>
</dbReference>
<evidence type="ECO:0000259" key="6">
    <source>
        <dbReference type="PROSITE" id="PS51910"/>
    </source>
</evidence>
<dbReference type="InterPro" id="IPR001223">
    <property type="entry name" value="Glyco_hydro18_cat"/>
</dbReference>
<dbReference type="RefSeq" id="XP_003111778.2">
    <property type="nucleotide sequence ID" value="XM_003111730.2"/>
</dbReference>
<feature type="domain" description="GH18" evidence="6">
    <location>
        <begin position="18"/>
        <end position="377"/>
    </location>
</feature>
<evidence type="ECO:0000256" key="5">
    <source>
        <dbReference type="SAM" id="SignalP"/>
    </source>
</evidence>
<sequence>MFLLIFPLFFLFPLVNSIPVVCYYILNQPDIKELPNNLCETIILINSAHISENGKLEYREEDLDEFSHAFKGKIEFFVSITSSNPSFSFLVSSCPGVRMSAFPSFQTSNTTLMHEFSKSVNSMLSKYSFNGIDIDWEFPVWSRDAKKTDRAQFGPFLRILKSHLQPSGQKLSVAVSGPPTISRVAYDVDALAKYADMVQIMNYDFHVFNKLTNPLVGFNAPLHPMRVEISVLGEMNSEASMTTWFDLGLPKNISYFGIPTYARAYQLLTHYLHKPYSPATRSRPELTNYPDVCIFADSGYYTSVWNHNAQAPYLYGKDGLWVSYENERSMLAKMAFARKLGVAGVMVYSIGSDDFEGKCGFGRYPLLSKIAKLAKDER</sequence>
<dbReference type="HOGENOM" id="CLU_002833_3_0_1"/>
<evidence type="ECO:0000256" key="4">
    <source>
        <dbReference type="RuleBase" id="RU004453"/>
    </source>
</evidence>
<accession>E3LX36</accession>
<comment type="similarity">
    <text evidence="4">Belongs to the glycosyl hydrolase 18 family.</text>
</comment>
<evidence type="ECO:0000313" key="7">
    <source>
        <dbReference type="EMBL" id="EFO83639.1"/>
    </source>
</evidence>
<evidence type="ECO:0000256" key="2">
    <source>
        <dbReference type="ARBA" id="ARBA00023295"/>
    </source>
</evidence>
<dbReference type="Proteomes" id="UP000008281">
    <property type="component" value="Unassembled WGS sequence"/>
</dbReference>
<dbReference type="GeneID" id="9811141"/>
<dbReference type="FunCoup" id="E3LX36">
    <property type="interactions" value="33"/>
</dbReference>
<dbReference type="InterPro" id="IPR029070">
    <property type="entry name" value="Chitinase_insertion_sf"/>
</dbReference>
<evidence type="ECO:0000256" key="1">
    <source>
        <dbReference type="ARBA" id="ARBA00022801"/>
    </source>
</evidence>
<evidence type="ECO:0000256" key="3">
    <source>
        <dbReference type="RuleBase" id="RU000489"/>
    </source>
</evidence>
<dbReference type="PANTHER" id="PTHR11177:SF317">
    <property type="entry name" value="CHITINASE 12-RELATED"/>
    <property type="match status" value="1"/>
</dbReference>
<feature type="signal peptide" evidence="5">
    <location>
        <begin position="1"/>
        <end position="17"/>
    </location>
</feature>